<dbReference type="InterPro" id="IPR008501">
    <property type="entry name" value="THOC7/Mft1"/>
</dbReference>
<name>A0A7S0PRG7_9CHLO</name>
<comment type="subcellular location">
    <subcellularLocation>
        <location evidence="1">Nucleus</location>
    </subcellularLocation>
</comment>
<sequence length="197" mass="22334">MATAQAANAPLIITPEEEEAIRKRLITQTAQTKKGVDYPIRRLVKSFFVLKAAVDGEDEGEIAEAREKFLIELDTYEFNMGRYSTVVAANREQQDTYDEEDDKSQVECADLKAQVAELKIKLGDSALERQFRQRRETVARTCAEYPSRATIDLETEQLRQEIERASSKRDDLANKVDFAKKQFALLLRVADGLKADA</sequence>
<evidence type="ECO:0000256" key="2">
    <source>
        <dbReference type="ARBA" id="ARBA00023242"/>
    </source>
</evidence>
<keyword evidence="3" id="KW-0175">Coiled coil</keyword>
<gene>
    <name evidence="4" type="ORF">OMED0929_LOCUS6797</name>
</gene>
<dbReference type="GO" id="GO:0006397">
    <property type="term" value="P:mRNA processing"/>
    <property type="evidence" value="ECO:0007669"/>
    <property type="project" value="InterPro"/>
</dbReference>
<reference evidence="4" key="1">
    <citation type="submission" date="2021-01" db="EMBL/GenBank/DDBJ databases">
        <authorList>
            <person name="Corre E."/>
            <person name="Pelletier E."/>
            <person name="Niang G."/>
            <person name="Scheremetjew M."/>
            <person name="Finn R."/>
            <person name="Kale V."/>
            <person name="Holt S."/>
            <person name="Cochrane G."/>
            <person name="Meng A."/>
            <person name="Brown T."/>
            <person name="Cohen L."/>
        </authorList>
    </citation>
    <scope>NUCLEOTIDE SEQUENCE</scope>
    <source>
        <strain evidence="4">Clade-D-RCC2572</strain>
    </source>
</reference>
<protein>
    <recommendedName>
        <fullName evidence="5">THO complex subunit 7 homolog</fullName>
    </recommendedName>
</protein>
<evidence type="ECO:0008006" key="5">
    <source>
        <dbReference type="Google" id="ProtNLM"/>
    </source>
</evidence>
<keyword evidence="2" id="KW-0539">Nucleus</keyword>
<dbReference type="AlphaFoldDB" id="A0A7S0PRG7"/>
<dbReference type="Pfam" id="PF05615">
    <property type="entry name" value="THOC7"/>
    <property type="match status" value="1"/>
</dbReference>
<evidence type="ECO:0000313" key="4">
    <source>
        <dbReference type="EMBL" id="CAD8588118.1"/>
    </source>
</evidence>
<dbReference type="EMBL" id="HBEW01008044">
    <property type="protein sequence ID" value="CAD8588118.1"/>
    <property type="molecule type" value="Transcribed_RNA"/>
</dbReference>
<organism evidence="4">
    <name type="scientific">Ostreococcus mediterraneus</name>
    <dbReference type="NCBI Taxonomy" id="1486918"/>
    <lineage>
        <taxon>Eukaryota</taxon>
        <taxon>Viridiplantae</taxon>
        <taxon>Chlorophyta</taxon>
        <taxon>Mamiellophyceae</taxon>
        <taxon>Mamiellales</taxon>
        <taxon>Bathycoccaceae</taxon>
        <taxon>Ostreococcus</taxon>
    </lineage>
</organism>
<evidence type="ECO:0000256" key="1">
    <source>
        <dbReference type="ARBA" id="ARBA00004123"/>
    </source>
</evidence>
<evidence type="ECO:0000256" key="3">
    <source>
        <dbReference type="SAM" id="Coils"/>
    </source>
</evidence>
<feature type="coiled-coil region" evidence="3">
    <location>
        <begin position="148"/>
        <end position="182"/>
    </location>
</feature>
<accession>A0A7S0PRG7</accession>
<proteinExistence type="predicted"/>
<dbReference type="GO" id="GO:0000445">
    <property type="term" value="C:THO complex part of transcription export complex"/>
    <property type="evidence" value="ECO:0007669"/>
    <property type="project" value="InterPro"/>
</dbReference>